<dbReference type="AlphaFoldDB" id="A0AAV6IGD7"/>
<proteinExistence type="predicted"/>
<evidence type="ECO:0000256" key="1">
    <source>
        <dbReference type="SAM" id="MobiDB-lite"/>
    </source>
</evidence>
<feature type="region of interest" description="Disordered" evidence="1">
    <location>
        <begin position="1"/>
        <end position="114"/>
    </location>
</feature>
<protein>
    <submittedName>
        <fullName evidence="2">Uncharacterized protein</fullName>
    </submittedName>
</protein>
<evidence type="ECO:0000313" key="3">
    <source>
        <dbReference type="Proteomes" id="UP000823749"/>
    </source>
</evidence>
<organism evidence="2 3">
    <name type="scientific">Rhododendron griersonianum</name>
    <dbReference type="NCBI Taxonomy" id="479676"/>
    <lineage>
        <taxon>Eukaryota</taxon>
        <taxon>Viridiplantae</taxon>
        <taxon>Streptophyta</taxon>
        <taxon>Embryophyta</taxon>
        <taxon>Tracheophyta</taxon>
        <taxon>Spermatophyta</taxon>
        <taxon>Magnoliopsida</taxon>
        <taxon>eudicotyledons</taxon>
        <taxon>Gunneridae</taxon>
        <taxon>Pentapetalae</taxon>
        <taxon>asterids</taxon>
        <taxon>Ericales</taxon>
        <taxon>Ericaceae</taxon>
        <taxon>Ericoideae</taxon>
        <taxon>Rhodoreae</taxon>
        <taxon>Rhododendron</taxon>
    </lineage>
</organism>
<comment type="caution">
    <text evidence="2">The sequence shown here is derived from an EMBL/GenBank/DDBJ whole genome shotgun (WGS) entry which is preliminary data.</text>
</comment>
<dbReference type="Proteomes" id="UP000823749">
    <property type="component" value="Chromosome 11"/>
</dbReference>
<accession>A0AAV6IGD7</accession>
<sequence>MAPEDLHASLSDRVVEAEHTKGILPTEPDTIPEHRSLQLQPNRASKSPAQPKHAKDYTSAENSGQQQNLTQKIINPPPTPTGSKSLDQYRPDRGDRPVKDPAKRLVQKKKKTKP</sequence>
<reference evidence="2" key="1">
    <citation type="submission" date="2020-08" db="EMBL/GenBank/DDBJ databases">
        <title>Plant Genome Project.</title>
        <authorList>
            <person name="Zhang R.-G."/>
        </authorList>
    </citation>
    <scope>NUCLEOTIDE SEQUENCE</scope>
    <source>
        <strain evidence="2">WSP0</strain>
        <tissue evidence="2">Leaf</tissue>
    </source>
</reference>
<gene>
    <name evidence="2" type="ORF">RHGRI_032116</name>
</gene>
<evidence type="ECO:0000313" key="2">
    <source>
        <dbReference type="EMBL" id="KAG5525709.1"/>
    </source>
</evidence>
<keyword evidence="3" id="KW-1185">Reference proteome</keyword>
<feature type="compositionally biased region" description="Basic and acidic residues" evidence="1">
    <location>
        <begin position="87"/>
        <end position="103"/>
    </location>
</feature>
<feature type="compositionally biased region" description="Polar residues" evidence="1">
    <location>
        <begin position="37"/>
        <end position="48"/>
    </location>
</feature>
<name>A0AAV6IGD7_9ERIC</name>
<feature type="compositionally biased region" description="Polar residues" evidence="1">
    <location>
        <begin position="59"/>
        <end position="73"/>
    </location>
</feature>
<feature type="compositionally biased region" description="Basic residues" evidence="1">
    <location>
        <begin position="105"/>
        <end position="114"/>
    </location>
</feature>
<dbReference type="EMBL" id="JACTNZ010000011">
    <property type="protein sequence ID" value="KAG5525709.1"/>
    <property type="molecule type" value="Genomic_DNA"/>
</dbReference>